<dbReference type="Pfam" id="PF00612">
    <property type="entry name" value="IQ"/>
    <property type="match status" value="1"/>
</dbReference>
<organism evidence="1 2">
    <name type="scientific">Mycteria americana</name>
    <name type="common">Wood stork</name>
    <dbReference type="NCBI Taxonomy" id="33587"/>
    <lineage>
        <taxon>Eukaryota</taxon>
        <taxon>Metazoa</taxon>
        <taxon>Chordata</taxon>
        <taxon>Craniata</taxon>
        <taxon>Vertebrata</taxon>
        <taxon>Euteleostomi</taxon>
        <taxon>Archelosauria</taxon>
        <taxon>Archosauria</taxon>
        <taxon>Dinosauria</taxon>
        <taxon>Saurischia</taxon>
        <taxon>Theropoda</taxon>
        <taxon>Coelurosauria</taxon>
        <taxon>Aves</taxon>
        <taxon>Neognathae</taxon>
        <taxon>Neoaves</taxon>
        <taxon>Aequornithes</taxon>
        <taxon>Ciconiiformes</taxon>
        <taxon>Ciconiidae</taxon>
        <taxon>Mycteria</taxon>
    </lineage>
</organism>
<sequence>MQHRDAIQPCAICREEFALQPQACLKAFEKFTGKKSCPMCRKEQHQTRVIHDGARLFKIKIQASWKGYIVRKWYKNLRKTVPPKDSKLRKQFFEKKRDTEVLECVQRRATKLVKGLEHKADGDLGLFSLEKRRLRGDLIALGDRTRRNSLKLHQGRFRLDIRKFFFTERVIKPWNRLPREVIESPSLEVFKGRLAEVLRDVDNSPSVESGDLMLLTSKSALDTSCKLEQDSTDHATNQAHLSNRSQFIHIDSSIAASRDVFQQLEGKEILISETDWEKVQMQAFRQEIFDCPICIMPLSPTVQLPVSFLVTAISFHERLFCFLVHISFIIPVFKHLKRFPWENDIFVLYVTHIIKRKSSK</sequence>
<evidence type="ECO:0000313" key="2">
    <source>
        <dbReference type="Proteomes" id="UP001333110"/>
    </source>
</evidence>
<feature type="non-terminal residue" evidence="1">
    <location>
        <position position="360"/>
    </location>
</feature>
<dbReference type="Proteomes" id="UP001333110">
    <property type="component" value="Unassembled WGS sequence"/>
</dbReference>
<reference evidence="1 2" key="1">
    <citation type="journal article" date="2023" name="J. Hered.">
        <title>Chromosome-level genome of the wood stork (Mycteria americana) provides insight into avian chromosome evolution.</title>
        <authorList>
            <person name="Flamio R. Jr."/>
            <person name="Ramstad K.M."/>
        </authorList>
    </citation>
    <scope>NUCLEOTIDE SEQUENCE [LARGE SCALE GENOMIC DNA]</scope>
    <source>
        <strain evidence="1">JAX WOST 10</strain>
    </source>
</reference>
<keyword evidence="2" id="KW-1185">Reference proteome</keyword>
<dbReference type="PANTHER" id="PTHR14991">
    <property type="entry name" value="RING FINGER PROTEIN 32"/>
    <property type="match status" value="1"/>
</dbReference>
<dbReference type="PANTHER" id="PTHR14991:SF0">
    <property type="entry name" value="RING FINGER PROTEIN 32"/>
    <property type="match status" value="1"/>
</dbReference>
<dbReference type="AlphaFoldDB" id="A0AAN7NEQ1"/>
<dbReference type="InterPro" id="IPR000048">
    <property type="entry name" value="IQ_motif_EF-hand-BS"/>
</dbReference>
<proteinExistence type="predicted"/>
<accession>A0AAN7NEQ1</accession>
<dbReference type="PROSITE" id="PS50096">
    <property type="entry name" value="IQ"/>
    <property type="match status" value="1"/>
</dbReference>
<evidence type="ECO:0000313" key="1">
    <source>
        <dbReference type="EMBL" id="KAK4826378.1"/>
    </source>
</evidence>
<gene>
    <name evidence="1" type="ORF">QYF61_008049</name>
</gene>
<name>A0AAN7NEQ1_MYCAM</name>
<comment type="caution">
    <text evidence="1">The sequence shown here is derived from an EMBL/GenBank/DDBJ whole genome shotgun (WGS) entry which is preliminary data.</text>
</comment>
<dbReference type="InterPro" id="IPR042862">
    <property type="entry name" value="RNF32"/>
</dbReference>
<protein>
    <submittedName>
        <fullName evidence="1">Uncharacterized protein</fullName>
    </submittedName>
</protein>
<dbReference type="EMBL" id="JAUNZN010000002">
    <property type="protein sequence ID" value="KAK4826378.1"/>
    <property type="molecule type" value="Genomic_DNA"/>
</dbReference>